<keyword evidence="2" id="KW-0732">Signal</keyword>
<gene>
    <name evidence="3" type="ORF">BLNAU_12251</name>
</gene>
<proteinExistence type="inferred from homology"/>
<dbReference type="Pfam" id="PF01650">
    <property type="entry name" value="Peptidase_C13"/>
    <property type="match status" value="1"/>
</dbReference>
<comment type="caution">
    <text evidence="3">The sequence shown here is derived from an EMBL/GenBank/DDBJ whole genome shotgun (WGS) entry which is preliminary data.</text>
</comment>
<dbReference type="PANTHER" id="PTHR12000:SF42">
    <property type="entry name" value="LEGUMAIN"/>
    <property type="match status" value="1"/>
</dbReference>
<name>A0ABQ9XK28_9EUKA</name>
<dbReference type="InterPro" id="IPR001096">
    <property type="entry name" value="Peptidase_C13"/>
</dbReference>
<dbReference type="PANTHER" id="PTHR12000">
    <property type="entry name" value="HEMOGLOBINASE FAMILY MEMBER"/>
    <property type="match status" value="1"/>
</dbReference>
<feature type="signal peptide" evidence="2">
    <location>
        <begin position="1"/>
        <end position="18"/>
    </location>
</feature>
<sequence length="421" mass="47831">MNLILFGLFVLSSCENWAVLVAGSDGWSNYRHQCDCFRNWQILKKNNFKMENVITMCYDDIAGNSRNPFPGQMFNYPDGPNVYIGTENIDYIGRDVTAEKFYAVLKGDRAKAGGKVLETTENDNIFIHYNDHGSSGLICFPTGGYAYAKDLNAALEYMTANKRYKRILFYMEACYSGTMFDSILKSNTNIYAVTAANTKESSYAEYCGISKYGGTCLSNEFSQRWMEISDAEDLKSYSIQQQFETTRSKTKGSHVMEYGDLGFKSLPLAEFQAGTNEKSFLPPDLQEYVHMMKKSSDMGVSVPQTEAHIFSLQSMAENDPFSTVAQEYHEQYQLKIEESRRSDSLAAYFQMTVKDALTRSVSPDDSDLYKWTIETYEEKCGRLNEFSLWSNTAVLAQAVQNGKLNDAKARRQYVSLLKRIC</sequence>
<keyword evidence="3" id="KW-0378">Hydrolase</keyword>
<dbReference type="EC" id="3.4.22.-" evidence="3"/>
<protein>
    <submittedName>
        <fullName evidence="3">Vacuolar-processing enzyme</fullName>
        <ecNumber evidence="3">3.4.22.-</ecNumber>
    </submittedName>
</protein>
<dbReference type="Gene3D" id="3.40.50.1460">
    <property type="match status" value="1"/>
</dbReference>
<dbReference type="PIRSF" id="PIRSF019663">
    <property type="entry name" value="Legumain"/>
    <property type="match status" value="1"/>
</dbReference>
<comment type="similarity">
    <text evidence="1">Belongs to the peptidase C13 family.</text>
</comment>
<reference evidence="3 4" key="1">
    <citation type="journal article" date="2022" name="bioRxiv">
        <title>Genomics of Preaxostyla Flagellates Illuminates Evolutionary Transitions and the Path Towards Mitochondrial Loss.</title>
        <authorList>
            <person name="Novak L.V.F."/>
            <person name="Treitli S.C."/>
            <person name="Pyrih J."/>
            <person name="Halakuc P."/>
            <person name="Pipaliya S.V."/>
            <person name="Vacek V."/>
            <person name="Brzon O."/>
            <person name="Soukal P."/>
            <person name="Eme L."/>
            <person name="Dacks J.B."/>
            <person name="Karnkowska A."/>
            <person name="Elias M."/>
            <person name="Hampl V."/>
        </authorList>
    </citation>
    <scope>NUCLEOTIDE SEQUENCE [LARGE SCALE GENOMIC DNA]</scope>
    <source>
        <strain evidence="3">NAU3</strain>
        <tissue evidence="3">Gut</tissue>
    </source>
</reference>
<evidence type="ECO:0000256" key="1">
    <source>
        <dbReference type="ARBA" id="ARBA00009941"/>
    </source>
</evidence>
<evidence type="ECO:0000313" key="4">
    <source>
        <dbReference type="Proteomes" id="UP001281761"/>
    </source>
</evidence>
<evidence type="ECO:0000256" key="2">
    <source>
        <dbReference type="SAM" id="SignalP"/>
    </source>
</evidence>
<evidence type="ECO:0000313" key="3">
    <source>
        <dbReference type="EMBL" id="KAK2952783.1"/>
    </source>
</evidence>
<dbReference type="EMBL" id="JARBJD010000099">
    <property type="protein sequence ID" value="KAK2952783.1"/>
    <property type="molecule type" value="Genomic_DNA"/>
</dbReference>
<organism evidence="3 4">
    <name type="scientific">Blattamonas nauphoetae</name>
    <dbReference type="NCBI Taxonomy" id="2049346"/>
    <lineage>
        <taxon>Eukaryota</taxon>
        <taxon>Metamonada</taxon>
        <taxon>Preaxostyla</taxon>
        <taxon>Oxymonadida</taxon>
        <taxon>Blattamonas</taxon>
    </lineage>
</organism>
<dbReference type="PRINTS" id="PR00776">
    <property type="entry name" value="HEMOGLOBNASE"/>
</dbReference>
<feature type="chain" id="PRO_5045167409" evidence="2">
    <location>
        <begin position="19"/>
        <end position="421"/>
    </location>
</feature>
<keyword evidence="4" id="KW-1185">Reference proteome</keyword>
<accession>A0ABQ9XK28</accession>
<dbReference type="GO" id="GO:0016787">
    <property type="term" value="F:hydrolase activity"/>
    <property type="evidence" value="ECO:0007669"/>
    <property type="project" value="UniProtKB-KW"/>
</dbReference>
<dbReference type="Proteomes" id="UP001281761">
    <property type="component" value="Unassembled WGS sequence"/>
</dbReference>